<feature type="region of interest" description="Disordered" evidence="6">
    <location>
        <begin position="1"/>
        <end position="77"/>
    </location>
</feature>
<dbReference type="PROSITE" id="PS51179">
    <property type="entry name" value="POU_3"/>
    <property type="match status" value="1"/>
</dbReference>
<protein>
    <recommendedName>
        <fullName evidence="7">POU-specific domain-containing protein</fullName>
    </recommendedName>
</protein>
<evidence type="ECO:0000256" key="2">
    <source>
        <dbReference type="ARBA" id="ARBA00022553"/>
    </source>
</evidence>
<comment type="subcellular location">
    <subcellularLocation>
        <location evidence="1">Nucleus</location>
    </subcellularLocation>
</comment>
<dbReference type="Proteomes" id="UP000326458">
    <property type="component" value="Unassembled WGS sequence"/>
</dbReference>
<evidence type="ECO:0000256" key="6">
    <source>
        <dbReference type="SAM" id="MobiDB-lite"/>
    </source>
</evidence>
<dbReference type="InterPro" id="IPR010982">
    <property type="entry name" value="Lambda_DNA-bd_dom_sf"/>
</dbReference>
<proteinExistence type="predicted"/>
<feature type="compositionally biased region" description="Pro residues" evidence="6">
    <location>
        <begin position="27"/>
        <end position="36"/>
    </location>
</feature>
<keyword evidence="9" id="KW-1185">Reference proteome</keyword>
<feature type="compositionally biased region" description="Basic and acidic residues" evidence="6">
    <location>
        <begin position="66"/>
        <end position="77"/>
    </location>
</feature>
<dbReference type="AlphaFoldDB" id="A0A5N3WBW5"/>
<dbReference type="PANTHER" id="PTHR11636:SF86">
    <property type="entry name" value="POU DOMAIN, CLASS 5, TRANSCRIPTION FACTOR 1-RELATED"/>
    <property type="match status" value="1"/>
</dbReference>
<dbReference type="Pfam" id="PF00157">
    <property type="entry name" value="Pou"/>
    <property type="match status" value="1"/>
</dbReference>
<organism evidence="8 9">
    <name type="scientific">Muntiacus muntjak</name>
    <name type="common">Barking deer</name>
    <name type="synonym">Indian muntjac</name>
    <dbReference type="NCBI Taxonomy" id="9888"/>
    <lineage>
        <taxon>Eukaryota</taxon>
        <taxon>Metazoa</taxon>
        <taxon>Chordata</taxon>
        <taxon>Craniata</taxon>
        <taxon>Vertebrata</taxon>
        <taxon>Euteleostomi</taxon>
        <taxon>Mammalia</taxon>
        <taxon>Eutheria</taxon>
        <taxon>Laurasiatheria</taxon>
        <taxon>Artiodactyla</taxon>
        <taxon>Ruminantia</taxon>
        <taxon>Pecora</taxon>
        <taxon>Cervidae</taxon>
        <taxon>Muntiacinae</taxon>
        <taxon>Muntiacus</taxon>
    </lineage>
</organism>
<dbReference type="SUPFAM" id="SSF47413">
    <property type="entry name" value="lambda repressor-like DNA-binding domains"/>
    <property type="match status" value="1"/>
</dbReference>
<accession>A0A5N3WBW5</accession>
<dbReference type="SMART" id="SM00352">
    <property type="entry name" value="POU"/>
    <property type="match status" value="1"/>
</dbReference>
<sequence length="294" mass="31242">GGGGHRQGGPQPGGDPARACAQHDVWGPPPCPPPDDLAPQPKGEAGARVESNSEGASPDHGAAPLRRHEAGQGETGKDPEQFAKLLKQKQITLGCTQTNVGLTLGVLFGKALQLSFQRTCISCGLKLRPLLQKWICKGETLVQAQKRKQTSVQNRVRGGLESMSLQCPKPSLQHIGHFAQQLGLKDKGKQSSRDYFQREDFEAAGSPFSGGPVSIPLTPGPHFGTPGYGGLHVNTLYPYVPVPEGEAFPSVSVTALGSPVHSDRGACSPQEWGVGGEEGRARERTLRFVPGLWD</sequence>
<keyword evidence="3" id="KW-0238">DNA-binding</keyword>
<dbReference type="Gene3D" id="1.10.10.60">
    <property type="entry name" value="Homeodomain-like"/>
    <property type="match status" value="1"/>
</dbReference>
<feature type="domain" description="POU-specific" evidence="7">
    <location>
        <begin position="71"/>
        <end position="139"/>
    </location>
</feature>
<dbReference type="EMBL" id="VCEA01000001">
    <property type="protein sequence ID" value="KAB0358368.1"/>
    <property type="molecule type" value="Genomic_DNA"/>
</dbReference>
<dbReference type="GO" id="GO:0000978">
    <property type="term" value="F:RNA polymerase II cis-regulatory region sequence-specific DNA binding"/>
    <property type="evidence" value="ECO:0007669"/>
    <property type="project" value="TreeGrafter"/>
</dbReference>
<evidence type="ECO:0000313" key="9">
    <source>
        <dbReference type="Proteomes" id="UP000326458"/>
    </source>
</evidence>
<dbReference type="InterPro" id="IPR050255">
    <property type="entry name" value="POU_domain_TF"/>
</dbReference>
<dbReference type="PANTHER" id="PTHR11636">
    <property type="entry name" value="POU DOMAIN"/>
    <property type="match status" value="1"/>
</dbReference>
<evidence type="ECO:0000256" key="4">
    <source>
        <dbReference type="ARBA" id="ARBA00023155"/>
    </source>
</evidence>
<feature type="compositionally biased region" description="Gly residues" evidence="6">
    <location>
        <begin position="1"/>
        <end position="12"/>
    </location>
</feature>
<evidence type="ECO:0000256" key="1">
    <source>
        <dbReference type="ARBA" id="ARBA00004123"/>
    </source>
</evidence>
<evidence type="ECO:0000313" key="8">
    <source>
        <dbReference type="EMBL" id="KAB0358368.1"/>
    </source>
</evidence>
<dbReference type="GO" id="GO:0005634">
    <property type="term" value="C:nucleus"/>
    <property type="evidence" value="ECO:0007669"/>
    <property type="project" value="UniProtKB-SubCell"/>
</dbReference>
<evidence type="ECO:0000256" key="3">
    <source>
        <dbReference type="ARBA" id="ARBA00023125"/>
    </source>
</evidence>
<comment type="caution">
    <text evidence="8">The sequence shown here is derived from an EMBL/GenBank/DDBJ whole genome shotgun (WGS) entry which is preliminary data.</text>
</comment>
<dbReference type="InterPro" id="IPR000327">
    <property type="entry name" value="POU_dom"/>
</dbReference>
<dbReference type="GO" id="GO:0000981">
    <property type="term" value="F:DNA-binding transcription factor activity, RNA polymerase II-specific"/>
    <property type="evidence" value="ECO:0007669"/>
    <property type="project" value="TreeGrafter"/>
</dbReference>
<evidence type="ECO:0000256" key="5">
    <source>
        <dbReference type="ARBA" id="ARBA00023242"/>
    </source>
</evidence>
<keyword evidence="4" id="KW-0371">Homeobox</keyword>
<keyword evidence="2" id="KW-0597">Phosphoprotein</keyword>
<gene>
    <name evidence="8" type="ORF">FD754_002524</name>
</gene>
<evidence type="ECO:0000259" key="7">
    <source>
        <dbReference type="PROSITE" id="PS51179"/>
    </source>
</evidence>
<dbReference type="Gene3D" id="1.10.260.40">
    <property type="entry name" value="lambda repressor-like DNA-binding domains"/>
    <property type="match status" value="1"/>
</dbReference>
<feature type="non-terminal residue" evidence="8">
    <location>
        <position position="1"/>
    </location>
</feature>
<name>A0A5N3WBW5_MUNMU</name>
<keyword evidence="5" id="KW-0539">Nucleus</keyword>
<reference evidence="8 9" key="1">
    <citation type="submission" date="2019-06" db="EMBL/GenBank/DDBJ databases">
        <title>Discovery of a novel chromosome fission-fusion reversal in muntjac.</title>
        <authorList>
            <person name="Mudd A.B."/>
            <person name="Bredeson J.V."/>
            <person name="Baum R."/>
            <person name="Hockemeyer D."/>
            <person name="Rokhsar D.S."/>
        </authorList>
    </citation>
    <scope>NUCLEOTIDE SEQUENCE [LARGE SCALE GENOMIC DNA]</scope>
    <source>
        <strain evidence="8">UTSW_UCB_Mm</strain>
        <tissue evidence="8">Fibroblast cell line</tissue>
    </source>
</reference>